<evidence type="ECO:0000256" key="3">
    <source>
        <dbReference type="SAM" id="MobiDB-lite"/>
    </source>
</evidence>
<keyword evidence="5" id="KW-1185">Reference proteome</keyword>
<dbReference type="InterPro" id="IPR051362">
    <property type="entry name" value="WD_repeat_creC_regulators"/>
</dbReference>
<protein>
    <submittedName>
        <fullName evidence="4">WD repeat-containing protein 20</fullName>
    </submittedName>
</protein>
<dbReference type="OrthoDB" id="3367at2759"/>
<proteinExistence type="predicted"/>
<gene>
    <name evidence="4" type="primary">WDR20_1</name>
    <name evidence="4" type="ORF">FJT64_013186</name>
</gene>
<evidence type="ECO:0000313" key="5">
    <source>
        <dbReference type="Proteomes" id="UP000440578"/>
    </source>
</evidence>
<dbReference type="EMBL" id="VIIS01002113">
    <property type="protein sequence ID" value="KAF0288407.1"/>
    <property type="molecule type" value="Genomic_DNA"/>
</dbReference>
<dbReference type="InterPro" id="IPR015943">
    <property type="entry name" value="WD40/YVTN_repeat-like_dom_sf"/>
</dbReference>
<dbReference type="Proteomes" id="UP000440578">
    <property type="component" value="Unassembled WGS sequence"/>
</dbReference>
<dbReference type="SUPFAM" id="SSF50978">
    <property type="entry name" value="WD40 repeat-like"/>
    <property type="match status" value="1"/>
</dbReference>
<comment type="caution">
    <text evidence="4">The sequence shown here is derived from an EMBL/GenBank/DDBJ whole genome shotgun (WGS) entry which is preliminary data.</text>
</comment>
<evidence type="ECO:0000256" key="2">
    <source>
        <dbReference type="ARBA" id="ARBA00022737"/>
    </source>
</evidence>
<dbReference type="InterPro" id="IPR036322">
    <property type="entry name" value="WD40_repeat_dom_sf"/>
</dbReference>
<dbReference type="PANTHER" id="PTHR14107">
    <property type="entry name" value="WD REPEAT PROTEIN"/>
    <property type="match status" value="1"/>
</dbReference>
<keyword evidence="2" id="KW-0677">Repeat</keyword>
<feature type="region of interest" description="Disordered" evidence="3">
    <location>
        <begin position="291"/>
        <end position="312"/>
    </location>
</feature>
<evidence type="ECO:0000313" key="4">
    <source>
        <dbReference type="EMBL" id="KAF0288407.1"/>
    </source>
</evidence>
<dbReference type="AlphaFoldDB" id="A0A6A4UXD3"/>
<reference evidence="4 5" key="1">
    <citation type="submission" date="2019-07" db="EMBL/GenBank/DDBJ databases">
        <title>Draft genome assembly of a fouling barnacle, Amphibalanus amphitrite (Darwin, 1854): The first reference genome for Thecostraca.</title>
        <authorList>
            <person name="Kim W."/>
        </authorList>
    </citation>
    <scope>NUCLEOTIDE SEQUENCE [LARGE SCALE GENOMIC DNA]</scope>
    <source>
        <strain evidence="4">SNU_AA5</strain>
        <tissue evidence="4">Soma without cirri and trophi</tissue>
    </source>
</reference>
<organism evidence="4 5">
    <name type="scientific">Amphibalanus amphitrite</name>
    <name type="common">Striped barnacle</name>
    <name type="synonym">Balanus amphitrite</name>
    <dbReference type="NCBI Taxonomy" id="1232801"/>
    <lineage>
        <taxon>Eukaryota</taxon>
        <taxon>Metazoa</taxon>
        <taxon>Ecdysozoa</taxon>
        <taxon>Arthropoda</taxon>
        <taxon>Crustacea</taxon>
        <taxon>Multicrustacea</taxon>
        <taxon>Cirripedia</taxon>
        <taxon>Thoracica</taxon>
        <taxon>Thoracicalcarea</taxon>
        <taxon>Balanomorpha</taxon>
        <taxon>Balanoidea</taxon>
        <taxon>Balanidae</taxon>
        <taxon>Amphibalaninae</taxon>
        <taxon>Amphibalanus</taxon>
    </lineage>
</organism>
<accession>A0A6A4UXD3</accession>
<feature type="region of interest" description="Disordered" evidence="3">
    <location>
        <begin position="1"/>
        <end position="20"/>
    </location>
</feature>
<keyword evidence="1" id="KW-0853">WD repeat</keyword>
<name>A0A6A4UXD3_AMPAM</name>
<dbReference type="Gene3D" id="2.130.10.10">
    <property type="entry name" value="YVTN repeat-like/Quinoprotein amine dehydrogenase"/>
    <property type="match status" value="1"/>
</dbReference>
<dbReference type="PANTHER" id="PTHR14107:SF16">
    <property type="entry name" value="AT02583P"/>
    <property type="match status" value="1"/>
</dbReference>
<evidence type="ECO:0000256" key="1">
    <source>
        <dbReference type="ARBA" id="ARBA00022574"/>
    </source>
</evidence>
<sequence length="416" mass="44726">MANSMENGVKDEPKTQFTAREGTYRLMTHSDYSRQNRVGYSSTGHGNIPVRVSFVTVDDTCGPSERICFNYGRELYVYVYKGVQKAVDLSKPVDKRVYKSTSPTCHDFIVSKSSPDSTSLLVGFTGGQVQLIDSARQDASNIFNDEQLIEKTRVTCVKWLPNTPHQFLASHASGHLYLYSERLPCGPAAPTYQTFKQGDGFTVYTCKARSTRNPLYRWAADVAFDPYTSVVDGGGEPASNGNGYSSDEGGAAPAPPLVTYRIGSVGQDTQLCLWELTDDVLRRPYGRSRASVAGVASEPAPPASTGSLSARLSSLEKAAERAGSAAGGGGAAQRRERDRLIGTPGCPRLADCPILEPHVSCRVSHERLTALTFRRDCVVTACCDGYVCTWARPGTVTGACSSSSPAATHGDTSTVV</sequence>